<dbReference type="SUPFAM" id="SSF63817">
    <property type="entry name" value="Sortase"/>
    <property type="match status" value="1"/>
</dbReference>
<keyword evidence="5" id="KW-1185">Reference proteome</keyword>
<keyword evidence="3" id="KW-1133">Transmembrane helix</keyword>
<gene>
    <name evidence="4" type="ORF">CGLAU_11020</name>
</gene>
<evidence type="ECO:0000256" key="2">
    <source>
        <dbReference type="SAM" id="MobiDB-lite"/>
    </source>
</evidence>
<feature type="compositionally biased region" description="Low complexity" evidence="2">
    <location>
        <begin position="13"/>
        <end position="22"/>
    </location>
</feature>
<evidence type="ECO:0000313" key="4">
    <source>
        <dbReference type="EMBL" id="AQQ16138.1"/>
    </source>
</evidence>
<protein>
    <submittedName>
        <fullName evidence="4">Sortase family protein</fullName>
    </submittedName>
</protein>
<dbReference type="GO" id="GO:0016787">
    <property type="term" value="F:hydrolase activity"/>
    <property type="evidence" value="ECO:0007669"/>
    <property type="project" value="UniProtKB-KW"/>
</dbReference>
<accession>A0A1Q2HZ67</accession>
<reference evidence="4 5" key="1">
    <citation type="submission" date="2016-12" db="EMBL/GenBank/DDBJ databases">
        <authorList>
            <person name="Song W.-J."/>
            <person name="Kurnit D.M."/>
        </authorList>
    </citation>
    <scope>NUCLEOTIDE SEQUENCE [LARGE SCALE GENOMIC DNA]</scope>
    <source>
        <strain evidence="4 5">DSM 30827</strain>
    </source>
</reference>
<keyword evidence="3" id="KW-0472">Membrane</keyword>
<dbReference type="InterPro" id="IPR023365">
    <property type="entry name" value="Sortase_dom-sf"/>
</dbReference>
<dbReference type="Pfam" id="PF04203">
    <property type="entry name" value="Sortase"/>
    <property type="match status" value="1"/>
</dbReference>
<feature type="transmembrane region" description="Helical" evidence="3">
    <location>
        <begin position="32"/>
        <end position="53"/>
    </location>
</feature>
<name>A0A1Q2HZ67_9CORY</name>
<dbReference type="InterPro" id="IPR005754">
    <property type="entry name" value="Sortase"/>
</dbReference>
<dbReference type="Proteomes" id="UP000217209">
    <property type="component" value="Chromosome"/>
</dbReference>
<keyword evidence="1" id="KW-0378">Hydrolase</keyword>
<dbReference type="RefSeq" id="WP_232507112.1">
    <property type="nucleotide sequence ID" value="NZ_CP019688.1"/>
</dbReference>
<dbReference type="Gene3D" id="2.40.260.10">
    <property type="entry name" value="Sortase"/>
    <property type="match status" value="1"/>
</dbReference>
<evidence type="ECO:0000256" key="3">
    <source>
        <dbReference type="SAM" id="Phobius"/>
    </source>
</evidence>
<organism evidence="4 5">
    <name type="scientific">Corynebacterium glaucum</name>
    <dbReference type="NCBI Taxonomy" id="187491"/>
    <lineage>
        <taxon>Bacteria</taxon>
        <taxon>Bacillati</taxon>
        <taxon>Actinomycetota</taxon>
        <taxon>Actinomycetes</taxon>
        <taxon>Mycobacteriales</taxon>
        <taxon>Corynebacteriaceae</taxon>
        <taxon>Corynebacterium</taxon>
    </lineage>
</organism>
<evidence type="ECO:0000313" key="5">
    <source>
        <dbReference type="Proteomes" id="UP000217209"/>
    </source>
</evidence>
<feature type="region of interest" description="Disordered" evidence="2">
    <location>
        <begin position="60"/>
        <end position="93"/>
    </location>
</feature>
<dbReference type="InterPro" id="IPR042001">
    <property type="entry name" value="Sortase_F"/>
</dbReference>
<feature type="compositionally biased region" description="Polar residues" evidence="2">
    <location>
        <begin position="1"/>
        <end position="10"/>
    </location>
</feature>
<proteinExistence type="predicted"/>
<sequence>MSTAVPNQDPNPDAFDAAAGEEASAAKPRRNWILPVALIAVAALFILSLVFMLGGKDSDEASGDLTTSEQQDESTDAEAPAEGGYVDDSGQQEQELTAFPTTVDDVEEMTLSLGADSAPIDFVQLTVDGTLIPPEDVSRLGWYVESAVPGSQGGVGSTVITGHVNHQTQGQGFAYNFTQLNVGDTVTIDVDGQPAKYKVTKAPFRVAKGEDMPAEVNDTSGENMLVLITCGGEFVGGALGYADNIFVIAEPA</sequence>
<keyword evidence="3" id="KW-0812">Transmembrane</keyword>
<dbReference type="CDD" id="cd05829">
    <property type="entry name" value="Sortase_F"/>
    <property type="match status" value="1"/>
</dbReference>
<dbReference type="KEGG" id="cgv:CGLAU_11020"/>
<evidence type="ECO:0000256" key="1">
    <source>
        <dbReference type="ARBA" id="ARBA00022801"/>
    </source>
</evidence>
<dbReference type="AlphaFoldDB" id="A0A1Q2HZ67"/>
<feature type="region of interest" description="Disordered" evidence="2">
    <location>
        <begin position="1"/>
        <end position="22"/>
    </location>
</feature>
<dbReference type="EMBL" id="CP019688">
    <property type="protein sequence ID" value="AQQ16138.1"/>
    <property type="molecule type" value="Genomic_DNA"/>
</dbReference>